<dbReference type="Proteomes" id="UP000284495">
    <property type="component" value="Unassembled WGS sequence"/>
</dbReference>
<name>A0A415K2X2_9BACE</name>
<proteinExistence type="predicted"/>
<dbReference type="EMBL" id="QROO01000067">
    <property type="protein sequence ID" value="RHL30594.1"/>
    <property type="molecule type" value="Genomic_DNA"/>
</dbReference>
<evidence type="ECO:0000313" key="2">
    <source>
        <dbReference type="Proteomes" id="UP000284495"/>
    </source>
</evidence>
<evidence type="ECO:0000313" key="1">
    <source>
        <dbReference type="EMBL" id="RHL30594.1"/>
    </source>
</evidence>
<gene>
    <name evidence="1" type="ORF">DW027_27030</name>
</gene>
<protein>
    <recommendedName>
        <fullName evidence="3">NVEALA protein</fullName>
    </recommendedName>
</protein>
<organism evidence="1 2">
    <name type="scientific">Bacteroides xylanisolvens</name>
    <dbReference type="NCBI Taxonomy" id="371601"/>
    <lineage>
        <taxon>Bacteria</taxon>
        <taxon>Pseudomonadati</taxon>
        <taxon>Bacteroidota</taxon>
        <taxon>Bacteroidia</taxon>
        <taxon>Bacteroidales</taxon>
        <taxon>Bacteroidaceae</taxon>
        <taxon>Bacteroides</taxon>
    </lineage>
</organism>
<evidence type="ECO:0008006" key="3">
    <source>
        <dbReference type="Google" id="ProtNLM"/>
    </source>
</evidence>
<reference evidence="1 2" key="1">
    <citation type="submission" date="2018-08" db="EMBL/GenBank/DDBJ databases">
        <title>A genome reference for cultivated species of the human gut microbiota.</title>
        <authorList>
            <person name="Zou Y."/>
            <person name="Xue W."/>
            <person name="Luo G."/>
        </authorList>
    </citation>
    <scope>NUCLEOTIDE SEQUENCE [LARGE SCALE GENOMIC DNA]</scope>
    <source>
        <strain evidence="1 2">AF38-2</strain>
    </source>
</reference>
<comment type="caution">
    <text evidence="1">The sequence shown here is derived from an EMBL/GenBank/DDBJ whole genome shotgun (WGS) entry which is preliminary data.</text>
</comment>
<dbReference type="RefSeq" id="WP_118219576.1">
    <property type="nucleotide sequence ID" value="NZ_JAQEAW010000063.1"/>
</dbReference>
<accession>A0A415K2X2</accession>
<dbReference type="AlphaFoldDB" id="A0A415K2X2"/>
<sequence length="111" mass="11575">MKLKVFLFLVVSFVTGYTTYNSVQTNTKLANLSLMNIESLAGENDDYSSNTSGGEADGGWNICYNGGPGSTSCSIEAGIDIKGGGVSTSCTVSCESGYYACCGLRCTCKSK</sequence>